<dbReference type="InterPro" id="IPR011010">
    <property type="entry name" value="DNA_brk_join_enz"/>
</dbReference>
<dbReference type="GO" id="GO:0015074">
    <property type="term" value="P:DNA integration"/>
    <property type="evidence" value="ECO:0007669"/>
    <property type="project" value="UniProtKB-KW"/>
</dbReference>
<dbReference type="RefSeq" id="WP_070176841.1">
    <property type="nucleotide sequence ID" value="NZ_BMJR01000003.1"/>
</dbReference>
<evidence type="ECO:0000313" key="5">
    <source>
        <dbReference type="EMBL" id="OFI33914.1"/>
    </source>
</evidence>
<dbReference type="Proteomes" id="UP000176037">
    <property type="component" value="Unassembled WGS sequence"/>
</dbReference>
<dbReference type="AlphaFoldDB" id="A0A1E8FDA6"/>
<dbReference type="Pfam" id="PF00589">
    <property type="entry name" value="Phage_integrase"/>
    <property type="match status" value="1"/>
</dbReference>
<keyword evidence="3" id="KW-0233">DNA recombination</keyword>
<dbReference type="InterPro" id="IPR002104">
    <property type="entry name" value="Integrase_catalytic"/>
</dbReference>
<sequence length="564" mass="64344">MQYQSHKQHSEFPGAYQPRSERNSVAFLVIEEVAAKTGLPVEAINDLVEDGLLTPFSSKSTGKMYFSENSVLNLPLKIDGEYSVHNSNSSDLSISPTQATRFVPIEVTQSRPLEVKPEVGFISPPSKVKSYEVVREFSDKPNMKKSLAISVQDIATKTPKEIKALDPKGRRSFSIESNGKRYKSIKLEVNSASCIISGRKGGTRIELKSWQSESLPSVSDIEKAISNFHAIRDEISELNKSEINRLLLNKPETIADLLDIYIQNHINNDKGSDSDTANRLESLIRLHLSNLYPVATSGKIREICLLNMPLSMMTKAIFRGYLKNFRHVHGTHDRIVTYIKAATNFCLENRLLSHLESANFHEVKKLNVQRHVIIDEKDLKKILEEISLHHCEQFMMFMTLQMTGQCRTSEVVRLRIKDIDFSIKKIKLTVKGGRQVWAPFHDELFPILIGYIAKLENKAPNAYLFPSKRSESGHRTNFAKPWDELRMKLNFYTLTPEGEIKYQIRLHDFRETMVDRLAELDSETVSDLLNHTSNYSIKSYRKANPVRTKKAAILNGQLLHKMIE</sequence>
<dbReference type="GO" id="GO:0006310">
    <property type="term" value="P:DNA recombination"/>
    <property type="evidence" value="ECO:0007669"/>
    <property type="project" value="UniProtKB-KW"/>
</dbReference>
<keyword evidence="2" id="KW-0229">DNA integration</keyword>
<keyword evidence="6" id="KW-1185">Reference proteome</keyword>
<dbReference type="PROSITE" id="PS51898">
    <property type="entry name" value="TYR_RECOMBINASE"/>
    <property type="match status" value="1"/>
</dbReference>
<dbReference type="PANTHER" id="PTHR30629:SF2">
    <property type="entry name" value="PROPHAGE INTEGRASE INTS-RELATED"/>
    <property type="match status" value="1"/>
</dbReference>
<organism evidence="5 6">
    <name type="scientific">Alteromonas lipolytica</name>
    <dbReference type="NCBI Taxonomy" id="1856405"/>
    <lineage>
        <taxon>Bacteria</taxon>
        <taxon>Pseudomonadati</taxon>
        <taxon>Pseudomonadota</taxon>
        <taxon>Gammaproteobacteria</taxon>
        <taxon>Alteromonadales</taxon>
        <taxon>Alteromonadaceae</taxon>
        <taxon>Alteromonas/Salinimonas group</taxon>
        <taxon>Alteromonas</taxon>
    </lineage>
</organism>
<dbReference type="Gene3D" id="1.10.443.10">
    <property type="entry name" value="Intergrase catalytic core"/>
    <property type="match status" value="1"/>
</dbReference>
<name>A0A1E8FDA6_9ALTE</name>
<dbReference type="PANTHER" id="PTHR30629">
    <property type="entry name" value="PROPHAGE INTEGRASE"/>
    <property type="match status" value="1"/>
</dbReference>
<dbReference type="InterPro" id="IPR013762">
    <property type="entry name" value="Integrase-like_cat_sf"/>
</dbReference>
<feature type="domain" description="Tyr recombinase" evidence="4">
    <location>
        <begin position="368"/>
        <end position="553"/>
    </location>
</feature>
<dbReference type="GO" id="GO:0003677">
    <property type="term" value="F:DNA binding"/>
    <property type="evidence" value="ECO:0007669"/>
    <property type="project" value="InterPro"/>
</dbReference>
<comment type="similarity">
    <text evidence="1">Belongs to the 'phage' integrase family.</text>
</comment>
<protein>
    <recommendedName>
        <fullName evidence="4">Tyr recombinase domain-containing protein</fullName>
    </recommendedName>
</protein>
<evidence type="ECO:0000256" key="3">
    <source>
        <dbReference type="ARBA" id="ARBA00023172"/>
    </source>
</evidence>
<reference evidence="5 6" key="1">
    <citation type="submission" date="2016-09" db="EMBL/GenBank/DDBJ databases">
        <title>Alteromonas lipolytica, a new species isolated from sea water.</title>
        <authorList>
            <person name="Wu Y.-H."/>
            <person name="Cheng H."/>
            <person name="Xu X.-W."/>
        </authorList>
    </citation>
    <scope>NUCLEOTIDE SEQUENCE [LARGE SCALE GENOMIC DNA]</scope>
    <source>
        <strain evidence="5 6">JW12</strain>
    </source>
</reference>
<dbReference type="EMBL" id="MJIC01000014">
    <property type="protein sequence ID" value="OFI33914.1"/>
    <property type="molecule type" value="Genomic_DNA"/>
</dbReference>
<dbReference type="STRING" id="1856405.BFC17_20330"/>
<accession>A0A1E8FDA6</accession>
<evidence type="ECO:0000256" key="1">
    <source>
        <dbReference type="ARBA" id="ARBA00008857"/>
    </source>
</evidence>
<dbReference type="SUPFAM" id="SSF56349">
    <property type="entry name" value="DNA breaking-rejoining enzymes"/>
    <property type="match status" value="1"/>
</dbReference>
<evidence type="ECO:0000256" key="2">
    <source>
        <dbReference type="ARBA" id="ARBA00022908"/>
    </source>
</evidence>
<evidence type="ECO:0000313" key="6">
    <source>
        <dbReference type="Proteomes" id="UP000176037"/>
    </source>
</evidence>
<proteinExistence type="inferred from homology"/>
<dbReference type="InterPro" id="IPR050808">
    <property type="entry name" value="Phage_Integrase"/>
</dbReference>
<evidence type="ECO:0000259" key="4">
    <source>
        <dbReference type="PROSITE" id="PS51898"/>
    </source>
</evidence>
<dbReference type="OrthoDB" id="6400130at2"/>
<gene>
    <name evidence="5" type="ORF">BFC17_20330</name>
</gene>
<comment type="caution">
    <text evidence="5">The sequence shown here is derived from an EMBL/GenBank/DDBJ whole genome shotgun (WGS) entry which is preliminary data.</text>
</comment>